<dbReference type="STRING" id="1499967.U27_06889"/>
<proteinExistence type="predicted"/>
<dbReference type="Proteomes" id="UP000030661">
    <property type="component" value="Unassembled WGS sequence"/>
</dbReference>
<dbReference type="Gene3D" id="3.30.160.250">
    <property type="match status" value="1"/>
</dbReference>
<evidence type="ECO:0000313" key="2">
    <source>
        <dbReference type="EMBL" id="GAK59903.1"/>
    </source>
</evidence>
<dbReference type="Pfam" id="PF15919">
    <property type="entry name" value="HicB_lk_antitox"/>
    <property type="match status" value="1"/>
</dbReference>
<evidence type="ECO:0000313" key="3">
    <source>
        <dbReference type="Proteomes" id="UP000030661"/>
    </source>
</evidence>
<dbReference type="eggNOG" id="COG1598">
    <property type="taxonomic scope" value="Bacteria"/>
</dbReference>
<keyword evidence="3" id="KW-1185">Reference proteome</keyword>
<protein>
    <recommendedName>
        <fullName evidence="1">HicB-like antitoxin of toxin-antitoxin system domain-containing protein</fullName>
    </recommendedName>
</protein>
<accession>A0A081C5P8</accession>
<gene>
    <name evidence="2" type="ORF">U27_06889</name>
</gene>
<evidence type="ECO:0000259" key="1">
    <source>
        <dbReference type="Pfam" id="PF15919"/>
    </source>
</evidence>
<dbReference type="EMBL" id="DF820471">
    <property type="protein sequence ID" value="GAK59903.1"/>
    <property type="molecule type" value="Genomic_DNA"/>
</dbReference>
<organism evidence="2">
    <name type="scientific">Vecturithrix granuli</name>
    <dbReference type="NCBI Taxonomy" id="1499967"/>
    <lineage>
        <taxon>Bacteria</taxon>
        <taxon>Candidatus Moduliflexota</taxon>
        <taxon>Candidatus Vecturitrichia</taxon>
        <taxon>Candidatus Vecturitrichales</taxon>
        <taxon>Candidatus Vecturitrichaceae</taxon>
        <taxon>Candidatus Vecturithrix</taxon>
    </lineage>
</organism>
<name>A0A081C5P8_VECG1</name>
<dbReference type="HOGENOM" id="CLU_114047_2_2_0"/>
<dbReference type="AlphaFoldDB" id="A0A081C5P8"/>
<dbReference type="PANTHER" id="PTHR34504:SF4">
    <property type="entry name" value="ANTITOXIN HICB"/>
    <property type="match status" value="1"/>
</dbReference>
<dbReference type="PANTHER" id="PTHR34504">
    <property type="entry name" value="ANTITOXIN HICB"/>
    <property type="match status" value="1"/>
</dbReference>
<dbReference type="SUPFAM" id="SSF143100">
    <property type="entry name" value="TTHA1013/TTHA0281-like"/>
    <property type="match status" value="1"/>
</dbReference>
<dbReference type="InterPro" id="IPR035069">
    <property type="entry name" value="TTHA1013/TTHA0281-like"/>
</dbReference>
<dbReference type="InterPro" id="IPR031807">
    <property type="entry name" value="HicB-like"/>
</dbReference>
<feature type="domain" description="HicB-like antitoxin of toxin-antitoxin system" evidence="1">
    <location>
        <begin position="5"/>
        <end position="48"/>
    </location>
</feature>
<reference evidence="2" key="1">
    <citation type="journal article" date="2015" name="PeerJ">
        <title>First genomic representation of candidate bacterial phylum KSB3 points to enhanced environmental sensing as a trigger of wastewater bulking.</title>
        <authorList>
            <person name="Sekiguchi Y."/>
            <person name="Ohashi A."/>
            <person name="Parks D.H."/>
            <person name="Yamauchi T."/>
            <person name="Tyson G.W."/>
            <person name="Hugenholtz P."/>
        </authorList>
    </citation>
    <scope>NUCLEOTIDE SEQUENCE [LARGE SCALE GENOMIC DNA]</scope>
</reference>
<dbReference type="InterPro" id="IPR051404">
    <property type="entry name" value="TA_system_antitoxin"/>
</dbReference>
<sequence>MMMKVAVTKGEDGYFVARCPSLKSCWSQGKTRDDALKNIREAIELYLEPDPIELTMYREQELVEVSI</sequence>